<sequence>MGIMDFLVGKEIGTQQARNKQQNADTAVRRARHDADVAEMQVDYSHNAALAIAVELKNTREELAITRKRFFKERQERKAWRKTAEFRKLSLLNHGLTEEQIYAEQDMFDNNPEIDGRTDRIIDSDTAKIDAEFLDNNTSNPSNNLSMN</sequence>
<dbReference type="Proteomes" id="UP001195965">
    <property type="component" value="Chromosome"/>
</dbReference>
<protein>
    <submittedName>
        <fullName evidence="1">Uncharacterized protein</fullName>
    </submittedName>
</protein>
<dbReference type="EMBL" id="CP127526">
    <property type="protein sequence ID" value="XRI74683.1"/>
    <property type="molecule type" value="Genomic_DNA"/>
</dbReference>
<reference evidence="1 2" key="1">
    <citation type="journal article" date="2021" name="ISME J.">
        <title>Genomic evolution of the class Acidithiobacillia: deep-branching Proteobacteria living in extreme acidic conditions.</title>
        <authorList>
            <person name="Moya-Beltran A."/>
            <person name="Beard S."/>
            <person name="Rojas-Villalobos C."/>
            <person name="Issotta F."/>
            <person name="Gallardo Y."/>
            <person name="Ulloa R."/>
            <person name="Giaveno A."/>
            <person name="Degli Esposti M."/>
            <person name="Johnson D.B."/>
            <person name="Quatrini R."/>
        </authorList>
    </citation>
    <scope>NUCLEOTIDE SEQUENCE [LARGE SCALE GENOMIC DNA]</scope>
    <source>
        <strain evidence="1 2">GG1-14</strain>
    </source>
</reference>
<evidence type="ECO:0000313" key="2">
    <source>
        <dbReference type="Proteomes" id="UP001195965"/>
    </source>
</evidence>
<name>A0ACD5HJ45_9PROT</name>
<proteinExistence type="predicted"/>
<accession>A0ACD5HJ45</accession>
<evidence type="ECO:0000313" key="1">
    <source>
        <dbReference type="EMBL" id="XRI74683.1"/>
    </source>
</evidence>
<gene>
    <name evidence="1" type="ORF">HHS34_005675</name>
</gene>
<keyword evidence="2" id="KW-1185">Reference proteome</keyword>
<organism evidence="1 2">
    <name type="scientific">Acidithiobacillus montserratensis</name>
    <dbReference type="NCBI Taxonomy" id="2729135"/>
    <lineage>
        <taxon>Bacteria</taxon>
        <taxon>Pseudomonadati</taxon>
        <taxon>Pseudomonadota</taxon>
        <taxon>Acidithiobacillia</taxon>
        <taxon>Acidithiobacillales</taxon>
        <taxon>Acidithiobacillaceae</taxon>
        <taxon>Acidithiobacillus</taxon>
    </lineage>
</organism>